<comment type="caution">
    <text evidence="18">The sequence shown here is derived from an EMBL/GenBank/DDBJ whole genome shotgun (WGS) entry which is preliminary data.</text>
</comment>
<evidence type="ECO:0000256" key="9">
    <source>
        <dbReference type="ARBA" id="ARBA00022741"/>
    </source>
</evidence>
<evidence type="ECO:0000313" key="18">
    <source>
        <dbReference type="EMBL" id="MBB4001858.1"/>
    </source>
</evidence>
<proteinExistence type="predicted"/>
<evidence type="ECO:0000256" key="13">
    <source>
        <dbReference type="ARBA" id="ARBA00023012"/>
    </source>
</evidence>
<evidence type="ECO:0000256" key="2">
    <source>
        <dbReference type="ARBA" id="ARBA00004429"/>
    </source>
</evidence>
<keyword evidence="4" id="KW-1003">Cell membrane</keyword>
<feature type="domain" description="HAMP" evidence="17">
    <location>
        <begin position="184"/>
        <end position="236"/>
    </location>
</feature>
<dbReference type="SMART" id="SM00388">
    <property type="entry name" value="HisKA"/>
    <property type="match status" value="1"/>
</dbReference>
<dbReference type="RefSeq" id="WP_183206335.1">
    <property type="nucleotide sequence ID" value="NZ_JAAAMM010000001.1"/>
</dbReference>
<name>A0A7W6HBG9_9HYPH</name>
<keyword evidence="10 18" id="KW-0418">Kinase</keyword>
<dbReference type="GO" id="GO:0000155">
    <property type="term" value="F:phosphorelay sensor kinase activity"/>
    <property type="evidence" value="ECO:0007669"/>
    <property type="project" value="InterPro"/>
</dbReference>
<keyword evidence="6" id="KW-0597">Phosphoprotein</keyword>
<dbReference type="EC" id="2.7.13.3" evidence="3"/>
<evidence type="ECO:0000259" key="16">
    <source>
        <dbReference type="PROSITE" id="PS50109"/>
    </source>
</evidence>
<dbReference type="InterPro" id="IPR050980">
    <property type="entry name" value="2C_sensor_his_kinase"/>
</dbReference>
<comment type="catalytic activity">
    <reaction evidence="1">
        <text>ATP + protein L-histidine = ADP + protein N-phospho-L-histidine.</text>
        <dbReference type="EC" id="2.7.13.3"/>
    </reaction>
</comment>
<dbReference type="SMART" id="SM00387">
    <property type="entry name" value="HATPase_c"/>
    <property type="match status" value="1"/>
</dbReference>
<dbReference type="Pfam" id="PF00512">
    <property type="entry name" value="HisKA"/>
    <property type="match status" value="1"/>
</dbReference>
<dbReference type="PRINTS" id="PR00344">
    <property type="entry name" value="BCTRLSENSOR"/>
</dbReference>
<keyword evidence="12 15" id="KW-1133">Transmembrane helix</keyword>
<evidence type="ECO:0000256" key="14">
    <source>
        <dbReference type="ARBA" id="ARBA00023136"/>
    </source>
</evidence>
<dbReference type="SMART" id="SM00304">
    <property type="entry name" value="HAMP"/>
    <property type="match status" value="1"/>
</dbReference>
<feature type="domain" description="Histidine kinase" evidence="16">
    <location>
        <begin position="244"/>
        <end position="443"/>
    </location>
</feature>
<keyword evidence="5" id="KW-0997">Cell inner membrane</keyword>
<protein>
    <recommendedName>
        <fullName evidence="3">histidine kinase</fullName>
        <ecNumber evidence="3">2.7.13.3</ecNumber>
    </recommendedName>
</protein>
<dbReference type="InterPro" id="IPR036097">
    <property type="entry name" value="HisK_dim/P_sf"/>
</dbReference>
<evidence type="ECO:0000259" key="17">
    <source>
        <dbReference type="PROSITE" id="PS50885"/>
    </source>
</evidence>
<keyword evidence="11" id="KW-0067">ATP-binding</keyword>
<accession>A0A7W6HBG9</accession>
<dbReference type="AlphaFoldDB" id="A0A7W6HBG9"/>
<dbReference type="InterPro" id="IPR004358">
    <property type="entry name" value="Sig_transdc_His_kin-like_C"/>
</dbReference>
<evidence type="ECO:0000256" key="8">
    <source>
        <dbReference type="ARBA" id="ARBA00022692"/>
    </source>
</evidence>
<keyword evidence="19" id="KW-1185">Reference proteome</keyword>
<evidence type="ECO:0000256" key="10">
    <source>
        <dbReference type="ARBA" id="ARBA00022777"/>
    </source>
</evidence>
<dbReference type="InterPro" id="IPR005467">
    <property type="entry name" value="His_kinase_dom"/>
</dbReference>
<evidence type="ECO:0000256" key="3">
    <source>
        <dbReference type="ARBA" id="ARBA00012438"/>
    </source>
</evidence>
<evidence type="ECO:0000256" key="12">
    <source>
        <dbReference type="ARBA" id="ARBA00022989"/>
    </source>
</evidence>
<dbReference type="InterPro" id="IPR036890">
    <property type="entry name" value="HATPase_C_sf"/>
</dbReference>
<evidence type="ECO:0000256" key="7">
    <source>
        <dbReference type="ARBA" id="ARBA00022679"/>
    </source>
</evidence>
<evidence type="ECO:0000256" key="6">
    <source>
        <dbReference type="ARBA" id="ARBA00022553"/>
    </source>
</evidence>
<evidence type="ECO:0000256" key="1">
    <source>
        <dbReference type="ARBA" id="ARBA00000085"/>
    </source>
</evidence>
<keyword evidence="9" id="KW-0547">Nucleotide-binding</keyword>
<keyword evidence="13" id="KW-0902">Two-component regulatory system</keyword>
<sequence length="443" mass="48679">MNRLWRRLTPRTIRGQITVVIVIAVVAVVITGRGIESLRKSDYFGIEDFDVIMERASMVALLLQQADPDERPVILRWSAAATPLNLTLTDNAALKPMIAASPPAGWLETVTGWLFPPDAELPPGGRRLVIDGRPALSLPVEGETVLLVRDLPSAFNTDDFIGPLSYYVSAFVTLMLLFSIYAVRSVTAPLARISAELNRSDGVSEDTVFDERGSEEVISLARALNGMRTRIREMVDTRTRMLRSVSHDLRTPLTRLRLRTERLEDSELREMMIADIDHINALIDETLDYLRTDATGEEAERTDIASLMQTLQANFADVGFAVTYGGPDRLIGRCKPNALTRAVTNLCDNALKFGSSAAITLAPAGSMIRIDVADDGPGIAVHQRTRVLEPFFKVDSARSTGRSSSFGLGLSIVTDIVRAHGGRLEFHDNHPRGLIARILLPAL</sequence>
<dbReference type="InterPro" id="IPR003661">
    <property type="entry name" value="HisK_dim/P_dom"/>
</dbReference>
<dbReference type="SUPFAM" id="SSF55874">
    <property type="entry name" value="ATPase domain of HSP90 chaperone/DNA topoisomerase II/histidine kinase"/>
    <property type="match status" value="1"/>
</dbReference>
<dbReference type="PROSITE" id="PS50885">
    <property type="entry name" value="HAMP"/>
    <property type="match status" value="1"/>
</dbReference>
<dbReference type="Proteomes" id="UP000588647">
    <property type="component" value="Unassembled WGS sequence"/>
</dbReference>
<dbReference type="CDD" id="cd00075">
    <property type="entry name" value="HATPase"/>
    <property type="match status" value="1"/>
</dbReference>
<gene>
    <name evidence="18" type="ORF">GGR03_000905</name>
</gene>
<dbReference type="PANTHER" id="PTHR44936">
    <property type="entry name" value="SENSOR PROTEIN CREC"/>
    <property type="match status" value="1"/>
</dbReference>
<keyword evidence="7" id="KW-0808">Transferase</keyword>
<organism evidence="18 19">
    <name type="scientific">Aurantimonas endophytica</name>
    <dbReference type="NCBI Taxonomy" id="1522175"/>
    <lineage>
        <taxon>Bacteria</taxon>
        <taxon>Pseudomonadati</taxon>
        <taxon>Pseudomonadota</taxon>
        <taxon>Alphaproteobacteria</taxon>
        <taxon>Hyphomicrobiales</taxon>
        <taxon>Aurantimonadaceae</taxon>
        <taxon>Aurantimonas</taxon>
    </lineage>
</organism>
<evidence type="ECO:0000256" key="4">
    <source>
        <dbReference type="ARBA" id="ARBA00022475"/>
    </source>
</evidence>
<dbReference type="PANTHER" id="PTHR44936:SF5">
    <property type="entry name" value="SENSOR HISTIDINE KINASE ENVZ"/>
    <property type="match status" value="1"/>
</dbReference>
<dbReference type="EMBL" id="JACIEM010000001">
    <property type="protein sequence ID" value="MBB4001858.1"/>
    <property type="molecule type" value="Genomic_DNA"/>
</dbReference>
<keyword evidence="14 15" id="KW-0472">Membrane</keyword>
<evidence type="ECO:0000256" key="15">
    <source>
        <dbReference type="SAM" id="Phobius"/>
    </source>
</evidence>
<dbReference type="PROSITE" id="PS50109">
    <property type="entry name" value="HIS_KIN"/>
    <property type="match status" value="1"/>
</dbReference>
<feature type="transmembrane region" description="Helical" evidence="15">
    <location>
        <begin position="12"/>
        <end position="35"/>
    </location>
</feature>
<reference evidence="18 19" key="1">
    <citation type="submission" date="2020-08" db="EMBL/GenBank/DDBJ databases">
        <title>Genomic Encyclopedia of Type Strains, Phase IV (KMG-IV): sequencing the most valuable type-strain genomes for metagenomic binning, comparative biology and taxonomic classification.</title>
        <authorList>
            <person name="Goeker M."/>
        </authorList>
    </citation>
    <scope>NUCLEOTIDE SEQUENCE [LARGE SCALE GENOMIC DNA]</scope>
    <source>
        <strain evidence="18 19">DSM 103570</strain>
    </source>
</reference>
<dbReference type="Gene3D" id="1.10.287.130">
    <property type="match status" value="1"/>
</dbReference>
<keyword evidence="8 15" id="KW-0812">Transmembrane</keyword>
<dbReference type="Gene3D" id="3.30.565.10">
    <property type="entry name" value="Histidine kinase-like ATPase, C-terminal domain"/>
    <property type="match status" value="1"/>
</dbReference>
<evidence type="ECO:0000256" key="11">
    <source>
        <dbReference type="ARBA" id="ARBA00022840"/>
    </source>
</evidence>
<dbReference type="GO" id="GO:0005524">
    <property type="term" value="F:ATP binding"/>
    <property type="evidence" value="ECO:0007669"/>
    <property type="project" value="UniProtKB-KW"/>
</dbReference>
<dbReference type="Pfam" id="PF02518">
    <property type="entry name" value="HATPase_c"/>
    <property type="match status" value="1"/>
</dbReference>
<evidence type="ECO:0000313" key="19">
    <source>
        <dbReference type="Proteomes" id="UP000588647"/>
    </source>
</evidence>
<dbReference type="SUPFAM" id="SSF47384">
    <property type="entry name" value="Homodimeric domain of signal transducing histidine kinase"/>
    <property type="match status" value="1"/>
</dbReference>
<dbReference type="CDD" id="cd00082">
    <property type="entry name" value="HisKA"/>
    <property type="match status" value="1"/>
</dbReference>
<evidence type="ECO:0000256" key="5">
    <source>
        <dbReference type="ARBA" id="ARBA00022519"/>
    </source>
</evidence>
<dbReference type="InterPro" id="IPR003594">
    <property type="entry name" value="HATPase_dom"/>
</dbReference>
<comment type="subcellular location">
    <subcellularLocation>
        <location evidence="2">Cell inner membrane</location>
        <topology evidence="2">Multi-pass membrane protein</topology>
    </subcellularLocation>
</comment>
<dbReference type="InterPro" id="IPR003660">
    <property type="entry name" value="HAMP_dom"/>
</dbReference>
<feature type="transmembrane region" description="Helical" evidence="15">
    <location>
        <begin position="164"/>
        <end position="183"/>
    </location>
</feature>
<dbReference type="GO" id="GO:0005886">
    <property type="term" value="C:plasma membrane"/>
    <property type="evidence" value="ECO:0007669"/>
    <property type="project" value="UniProtKB-SubCell"/>
</dbReference>